<sequence length="393" mass="44594">MQKLRKALILSASCGEGHQQASLAIQEAMKRIDPAIEVRIEDYLKMVHPIVDAVARYCYIQSVRYAPPLYSLFYHRTKNLKSSSRIQKYLNQLGMNELKNYIQEFKPDIVISTFPTPAGVMSVLKESGTIQVPSATVITDHAIHNQWIHPYTDMYFVGSHYVKQGLIHRGVSENKIHVTGIPIRSLFQEPVDQIRLLQKYRVNPELPTVLVMGGSFGVLKDIANICEELFTYATPIQVLVVCGRNEKLYHKINELAKHSSNFVQVFGFVQEINELMAISDVMITKAGGLTISESLAMELPMLLYRPIPGQEQQNASFLVDSNVAVLAKTRHLVSEYMQILLSTNTDHMLQDMRENAKRIKKTDAADQIYKILQKSIQAMSKEPALNLKLYKNM</sequence>
<dbReference type="PANTHER" id="PTHR43025">
    <property type="entry name" value="MONOGALACTOSYLDIACYLGLYCEROL SYNTHASE"/>
    <property type="match status" value="1"/>
</dbReference>
<dbReference type="SUPFAM" id="SSF53756">
    <property type="entry name" value="UDP-Glycosyltransferase/glycogen phosphorylase"/>
    <property type="match status" value="1"/>
</dbReference>
<dbReference type="EMBL" id="CP089291">
    <property type="protein sequence ID" value="UOF88883.1"/>
    <property type="molecule type" value="Genomic_DNA"/>
</dbReference>
<gene>
    <name evidence="7" type="ORF">LSG31_13130</name>
</gene>
<feature type="domain" description="Diacylglycerol glucosyltransferase N-terminal" evidence="6">
    <location>
        <begin position="18"/>
        <end position="183"/>
    </location>
</feature>
<protein>
    <submittedName>
        <fullName evidence="7">1,2-diacylglycerol 3-glucosyltransferase</fullName>
    </submittedName>
</protein>
<dbReference type="Pfam" id="PF06925">
    <property type="entry name" value="MGDG_synth"/>
    <property type="match status" value="1"/>
</dbReference>
<dbReference type="Proteomes" id="UP000830167">
    <property type="component" value="Chromosome"/>
</dbReference>
<accession>A0ABY4CEQ8</accession>
<proteinExistence type="inferred from homology"/>
<comment type="subcellular location">
    <subcellularLocation>
        <location evidence="1">Membrane</location>
    </subcellularLocation>
</comment>
<dbReference type="Gene3D" id="3.40.50.2000">
    <property type="entry name" value="Glycogen Phosphorylase B"/>
    <property type="match status" value="2"/>
</dbReference>
<keyword evidence="4" id="KW-0808">Transferase</keyword>
<evidence type="ECO:0000256" key="2">
    <source>
        <dbReference type="ARBA" id="ARBA00006962"/>
    </source>
</evidence>
<dbReference type="Pfam" id="PF04101">
    <property type="entry name" value="Glyco_tran_28_C"/>
    <property type="match status" value="1"/>
</dbReference>
<keyword evidence="3" id="KW-0328">Glycosyltransferase</keyword>
<evidence type="ECO:0000256" key="3">
    <source>
        <dbReference type="ARBA" id="ARBA00022676"/>
    </source>
</evidence>
<reference evidence="7" key="1">
    <citation type="submission" date="2021-12" db="EMBL/GenBank/DDBJ databases">
        <title>Alicyclobacillaceae gen. nov., sp. nov., isolated from chalcocite enrichment system.</title>
        <authorList>
            <person name="Jiang Z."/>
        </authorList>
    </citation>
    <scope>NUCLEOTIDE SEQUENCE</scope>
    <source>
        <strain evidence="7">MYW30-H2</strain>
    </source>
</reference>
<keyword evidence="8" id="KW-1185">Reference proteome</keyword>
<comment type="similarity">
    <text evidence="2">Belongs to the glycosyltransferase 28 family.</text>
</comment>
<name>A0ABY4CEQ8_9BACL</name>
<feature type="domain" description="Glycosyl transferase family 28 C-terminal" evidence="5">
    <location>
        <begin position="208"/>
        <end position="368"/>
    </location>
</feature>
<evidence type="ECO:0000259" key="6">
    <source>
        <dbReference type="Pfam" id="PF06925"/>
    </source>
</evidence>
<evidence type="ECO:0000256" key="1">
    <source>
        <dbReference type="ARBA" id="ARBA00004370"/>
    </source>
</evidence>
<organism evidence="7 8">
    <name type="scientific">Fodinisporobacter ferrooxydans</name>
    <dbReference type="NCBI Taxonomy" id="2901836"/>
    <lineage>
        <taxon>Bacteria</taxon>
        <taxon>Bacillati</taxon>
        <taxon>Bacillota</taxon>
        <taxon>Bacilli</taxon>
        <taxon>Bacillales</taxon>
        <taxon>Alicyclobacillaceae</taxon>
        <taxon>Fodinisporobacter</taxon>
    </lineage>
</organism>
<dbReference type="RefSeq" id="WP_347435563.1">
    <property type="nucleotide sequence ID" value="NZ_CP089291.1"/>
</dbReference>
<dbReference type="InterPro" id="IPR050519">
    <property type="entry name" value="Glycosyltransf_28_UgtP"/>
</dbReference>
<evidence type="ECO:0000256" key="4">
    <source>
        <dbReference type="ARBA" id="ARBA00022679"/>
    </source>
</evidence>
<dbReference type="PANTHER" id="PTHR43025:SF3">
    <property type="entry name" value="MONOGALACTOSYLDIACYLGLYCEROL SYNTHASE 1, CHLOROPLASTIC"/>
    <property type="match status" value="1"/>
</dbReference>
<dbReference type="InterPro" id="IPR007235">
    <property type="entry name" value="Glyco_trans_28_C"/>
</dbReference>
<dbReference type="InterPro" id="IPR009695">
    <property type="entry name" value="Diacylglyc_glucosyltr_N"/>
</dbReference>
<evidence type="ECO:0000259" key="5">
    <source>
        <dbReference type="Pfam" id="PF04101"/>
    </source>
</evidence>
<evidence type="ECO:0000313" key="7">
    <source>
        <dbReference type="EMBL" id="UOF88883.1"/>
    </source>
</evidence>
<evidence type="ECO:0000313" key="8">
    <source>
        <dbReference type="Proteomes" id="UP000830167"/>
    </source>
</evidence>